<evidence type="ECO:0000256" key="1">
    <source>
        <dbReference type="ARBA" id="ARBA00001623"/>
    </source>
</evidence>
<comment type="similarity">
    <text evidence="4">Belongs to the metallo-beta-lactamase superfamily. Glyoxalase II family.</text>
</comment>
<dbReference type="SMART" id="SM00849">
    <property type="entry name" value="Lactamase_B"/>
    <property type="match status" value="1"/>
</dbReference>
<protein>
    <recommendedName>
        <fullName evidence="5">hydroxyacylglutathione hydrolase</fullName>
        <ecNumber evidence="5">3.1.2.6</ecNumber>
    </recommendedName>
    <alternativeName>
        <fullName evidence="9">Glyoxalase II</fullName>
    </alternativeName>
</protein>
<dbReference type="GO" id="GO:0031123">
    <property type="term" value="P:RNA 3'-end processing"/>
    <property type="evidence" value="ECO:0007669"/>
    <property type="project" value="UniProtKB-ARBA"/>
</dbReference>
<accession>A0AAN8X2X5</accession>
<organism evidence="11 12">
    <name type="scientific">Halocaridina rubra</name>
    <name type="common">Hawaiian red shrimp</name>
    <dbReference type="NCBI Taxonomy" id="373956"/>
    <lineage>
        <taxon>Eukaryota</taxon>
        <taxon>Metazoa</taxon>
        <taxon>Ecdysozoa</taxon>
        <taxon>Arthropoda</taxon>
        <taxon>Crustacea</taxon>
        <taxon>Multicrustacea</taxon>
        <taxon>Malacostraca</taxon>
        <taxon>Eumalacostraca</taxon>
        <taxon>Eucarida</taxon>
        <taxon>Decapoda</taxon>
        <taxon>Pleocyemata</taxon>
        <taxon>Caridea</taxon>
        <taxon>Atyoidea</taxon>
        <taxon>Atyidae</taxon>
        <taxon>Halocaridina</taxon>
    </lineage>
</organism>
<proteinExistence type="inferred from homology"/>
<evidence type="ECO:0000256" key="7">
    <source>
        <dbReference type="ARBA" id="ARBA00022801"/>
    </source>
</evidence>
<evidence type="ECO:0000259" key="10">
    <source>
        <dbReference type="SMART" id="SM00849"/>
    </source>
</evidence>
<evidence type="ECO:0000256" key="8">
    <source>
        <dbReference type="ARBA" id="ARBA00022833"/>
    </source>
</evidence>
<dbReference type="PANTHER" id="PTHR11935:SF94">
    <property type="entry name" value="TENZING NORGAY, ISOFORM C"/>
    <property type="match status" value="1"/>
</dbReference>
<dbReference type="Proteomes" id="UP001381693">
    <property type="component" value="Unassembled WGS sequence"/>
</dbReference>
<feature type="domain" description="Metallo-beta-lactamase" evidence="10">
    <location>
        <begin position="63"/>
        <end position="226"/>
    </location>
</feature>
<keyword evidence="8" id="KW-0862">Zinc</keyword>
<comment type="caution">
    <text evidence="11">The sequence shown here is derived from an EMBL/GenBank/DDBJ whole genome shotgun (WGS) entry which is preliminary data.</text>
</comment>
<dbReference type="SUPFAM" id="SSF56281">
    <property type="entry name" value="Metallo-hydrolase/oxidoreductase"/>
    <property type="match status" value="1"/>
</dbReference>
<dbReference type="GO" id="GO:0004416">
    <property type="term" value="F:hydroxyacylglutathione hydrolase activity"/>
    <property type="evidence" value="ECO:0007669"/>
    <property type="project" value="UniProtKB-EC"/>
</dbReference>
<dbReference type="InterPro" id="IPR032282">
    <property type="entry name" value="HAGH_C"/>
</dbReference>
<evidence type="ECO:0000256" key="2">
    <source>
        <dbReference type="ARBA" id="ARBA00001947"/>
    </source>
</evidence>
<evidence type="ECO:0000256" key="6">
    <source>
        <dbReference type="ARBA" id="ARBA00022723"/>
    </source>
</evidence>
<dbReference type="GO" id="GO:0046872">
    <property type="term" value="F:metal ion binding"/>
    <property type="evidence" value="ECO:0007669"/>
    <property type="project" value="UniProtKB-KW"/>
</dbReference>
<dbReference type="Pfam" id="PF00753">
    <property type="entry name" value="Lactamase_B"/>
    <property type="match status" value="1"/>
</dbReference>
<dbReference type="InterPro" id="IPR035680">
    <property type="entry name" value="Clx_II_MBL"/>
</dbReference>
<evidence type="ECO:0000313" key="12">
    <source>
        <dbReference type="Proteomes" id="UP001381693"/>
    </source>
</evidence>
<dbReference type="InterPro" id="IPR036866">
    <property type="entry name" value="RibonucZ/Hydroxyglut_hydro"/>
</dbReference>
<keyword evidence="12" id="KW-1185">Reference proteome</keyword>
<evidence type="ECO:0000256" key="3">
    <source>
        <dbReference type="ARBA" id="ARBA00004963"/>
    </source>
</evidence>
<dbReference type="Pfam" id="PF16123">
    <property type="entry name" value="HAGH_C"/>
    <property type="match status" value="1"/>
</dbReference>
<dbReference type="Gene3D" id="3.60.15.10">
    <property type="entry name" value="Ribonuclease Z/Hydroxyacylglutathione hydrolase-like"/>
    <property type="match status" value="1"/>
</dbReference>
<keyword evidence="7" id="KW-0378">Hydrolase</keyword>
<comment type="cofactor">
    <cofactor evidence="2">
        <name>Zn(2+)</name>
        <dbReference type="ChEBI" id="CHEBI:29105"/>
    </cofactor>
</comment>
<evidence type="ECO:0000256" key="4">
    <source>
        <dbReference type="ARBA" id="ARBA00006759"/>
    </source>
</evidence>
<dbReference type="EC" id="3.1.2.6" evidence="5"/>
<keyword evidence="6" id="KW-0479">Metal-binding</keyword>
<dbReference type="PANTHER" id="PTHR11935">
    <property type="entry name" value="BETA LACTAMASE DOMAIN"/>
    <property type="match status" value="1"/>
</dbReference>
<dbReference type="CDD" id="cd07723">
    <property type="entry name" value="hydroxyacylglutathione_hydrolase_MBL-fold"/>
    <property type="match status" value="1"/>
</dbReference>
<reference evidence="11 12" key="1">
    <citation type="submission" date="2023-11" db="EMBL/GenBank/DDBJ databases">
        <title>Halocaridina rubra genome assembly.</title>
        <authorList>
            <person name="Smith C."/>
        </authorList>
    </citation>
    <scope>NUCLEOTIDE SEQUENCE [LARGE SCALE GENOMIC DNA]</scope>
    <source>
        <strain evidence="11">EP-1</strain>
        <tissue evidence="11">Whole</tissue>
    </source>
</reference>
<sequence length="313" mass="34656">MIDLEWMFQLVSSFLPEWALQRLTATYFRANSWYTVGFGKFHSSQTSVDHVKMKVKILPALSDNYMYLLMDESTKEAAIVDPVEPKTVLAAVEETGANLTTVLTTHHHWDHAGGNKELVSLFNKPLRVLGGDDRIGALTQKVTHGDAIKVGSLNIECLFTPCHTQGHICYNVTSPEADHKPAVFTGDTLFLGGCGKFFEGSAVEMHKALIEILGVLPDHTLVYCGHEYALHNLRFGLHVEPNNKAIQDKLAWVQAQRENGLPSVPSTIGEEKQINPFMRVTEGPVQQHAGTSDGVATMAAIRTEKDNWKPPKL</sequence>
<evidence type="ECO:0000256" key="5">
    <source>
        <dbReference type="ARBA" id="ARBA00011917"/>
    </source>
</evidence>
<dbReference type="InterPro" id="IPR017782">
    <property type="entry name" value="Hydroxyacylglutathione_Hdrlase"/>
</dbReference>
<dbReference type="HAMAP" id="MF_01374">
    <property type="entry name" value="Glyoxalase_2"/>
    <property type="match status" value="1"/>
</dbReference>
<name>A0AAN8X2X5_HALRR</name>
<dbReference type="FunFam" id="3.60.15.10:FF:000019">
    <property type="entry name" value="Hydroxyacylglutathione hydrolase, mitochondrial"/>
    <property type="match status" value="1"/>
</dbReference>
<comment type="pathway">
    <text evidence="3">Secondary metabolite metabolism; methylglyoxal degradation; (R)-lactate from methylglyoxal: step 2/2.</text>
</comment>
<dbReference type="PIRSF" id="PIRSF005457">
    <property type="entry name" value="Glx"/>
    <property type="match status" value="1"/>
</dbReference>
<comment type="catalytic activity">
    <reaction evidence="1">
        <text>an S-(2-hydroxyacyl)glutathione + H2O = a 2-hydroxy carboxylate + glutathione + H(+)</text>
        <dbReference type="Rhea" id="RHEA:21864"/>
        <dbReference type="ChEBI" id="CHEBI:15377"/>
        <dbReference type="ChEBI" id="CHEBI:15378"/>
        <dbReference type="ChEBI" id="CHEBI:57925"/>
        <dbReference type="ChEBI" id="CHEBI:58896"/>
        <dbReference type="ChEBI" id="CHEBI:71261"/>
        <dbReference type="EC" id="3.1.2.6"/>
    </reaction>
</comment>
<dbReference type="NCBIfam" id="TIGR03413">
    <property type="entry name" value="GSH_gloB"/>
    <property type="match status" value="1"/>
</dbReference>
<dbReference type="AlphaFoldDB" id="A0AAN8X2X5"/>
<gene>
    <name evidence="11" type="ORF">SK128_005362</name>
</gene>
<evidence type="ECO:0000256" key="9">
    <source>
        <dbReference type="ARBA" id="ARBA00031044"/>
    </source>
</evidence>
<dbReference type="GO" id="GO:0019243">
    <property type="term" value="P:methylglyoxal catabolic process to D-lactate via S-lactoyl-glutathione"/>
    <property type="evidence" value="ECO:0007669"/>
    <property type="project" value="InterPro"/>
</dbReference>
<dbReference type="InterPro" id="IPR001279">
    <property type="entry name" value="Metallo-B-lactamas"/>
</dbReference>
<dbReference type="EMBL" id="JAXCGZ010009563">
    <property type="protein sequence ID" value="KAK7076737.1"/>
    <property type="molecule type" value="Genomic_DNA"/>
</dbReference>
<evidence type="ECO:0000313" key="11">
    <source>
        <dbReference type="EMBL" id="KAK7076737.1"/>
    </source>
</evidence>